<dbReference type="InterPro" id="IPR013785">
    <property type="entry name" value="Aldolase_TIM"/>
</dbReference>
<protein>
    <recommendedName>
        <fullName evidence="8">Radical SAM core domain-containing protein</fullName>
    </recommendedName>
</protein>
<proteinExistence type="inferred from homology"/>
<dbReference type="InterPro" id="IPR010723">
    <property type="entry name" value="HemN_C"/>
</dbReference>
<evidence type="ECO:0000256" key="4">
    <source>
        <dbReference type="ARBA" id="ARBA00022723"/>
    </source>
</evidence>
<dbReference type="InterPro" id="IPR007197">
    <property type="entry name" value="rSAM"/>
</dbReference>
<dbReference type="GO" id="GO:0006779">
    <property type="term" value="P:porphyrin-containing compound biosynthetic process"/>
    <property type="evidence" value="ECO:0007669"/>
    <property type="project" value="InterPro"/>
</dbReference>
<evidence type="ECO:0000256" key="1">
    <source>
        <dbReference type="ARBA" id="ARBA00006100"/>
    </source>
</evidence>
<dbReference type="CDD" id="cd01335">
    <property type="entry name" value="Radical_SAM"/>
    <property type="match status" value="1"/>
</dbReference>
<keyword evidence="6" id="KW-0411">Iron-sulfur</keyword>
<dbReference type="GO" id="GO:0005737">
    <property type="term" value="C:cytoplasm"/>
    <property type="evidence" value="ECO:0007669"/>
    <property type="project" value="InterPro"/>
</dbReference>
<keyword evidence="7" id="KW-0143">Chaperone</keyword>
<dbReference type="Gene3D" id="3.20.20.70">
    <property type="entry name" value="Aldolase class I"/>
    <property type="match status" value="1"/>
</dbReference>
<comment type="similarity">
    <text evidence="1">Belongs to the anaerobic coproporphyrinogen-III oxidase family. HemW subfamily.</text>
</comment>
<dbReference type="SMART" id="SM00729">
    <property type="entry name" value="Elp3"/>
    <property type="match status" value="1"/>
</dbReference>
<evidence type="ECO:0000313" key="9">
    <source>
        <dbReference type="EMBL" id="SVA72044.1"/>
    </source>
</evidence>
<dbReference type="InterPro" id="IPR004559">
    <property type="entry name" value="HemW-like"/>
</dbReference>
<dbReference type="GO" id="GO:0046872">
    <property type="term" value="F:metal ion binding"/>
    <property type="evidence" value="ECO:0007669"/>
    <property type="project" value="UniProtKB-KW"/>
</dbReference>
<evidence type="ECO:0000256" key="6">
    <source>
        <dbReference type="ARBA" id="ARBA00023014"/>
    </source>
</evidence>
<feature type="domain" description="Radical SAM core" evidence="8">
    <location>
        <begin position="1"/>
        <end position="217"/>
    </location>
</feature>
<dbReference type="InterPro" id="IPR006638">
    <property type="entry name" value="Elp3/MiaA/NifB-like_rSAM"/>
</dbReference>
<dbReference type="PANTHER" id="PTHR13932">
    <property type="entry name" value="COPROPORPHYRINIGEN III OXIDASE"/>
    <property type="match status" value="1"/>
</dbReference>
<evidence type="ECO:0000256" key="7">
    <source>
        <dbReference type="ARBA" id="ARBA00023186"/>
    </source>
</evidence>
<dbReference type="AlphaFoldDB" id="A0A381Y4U8"/>
<evidence type="ECO:0000256" key="5">
    <source>
        <dbReference type="ARBA" id="ARBA00023004"/>
    </source>
</evidence>
<dbReference type="NCBIfam" id="TIGR00539">
    <property type="entry name" value="hemN_rel"/>
    <property type="match status" value="1"/>
</dbReference>
<dbReference type="InterPro" id="IPR058240">
    <property type="entry name" value="rSAM_sf"/>
</dbReference>
<dbReference type="EMBL" id="UINC01017392">
    <property type="protein sequence ID" value="SVA72044.1"/>
    <property type="molecule type" value="Genomic_DNA"/>
</dbReference>
<dbReference type="GO" id="GO:0004109">
    <property type="term" value="F:coproporphyrinogen oxidase activity"/>
    <property type="evidence" value="ECO:0007669"/>
    <property type="project" value="InterPro"/>
</dbReference>
<evidence type="ECO:0000259" key="8">
    <source>
        <dbReference type="PROSITE" id="PS51918"/>
    </source>
</evidence>
<keyword evidence="5" id="KW-0408">Iron</keyword>
<dbReference type="Pfam" id="PF06969">
    <property type="entry name" value="HemN_C"/>
    <property type="match status" value="1"/>
</dbReference>
<accession>A0A381Y4U8</accession>
<dbReference type="Pfam" id="PF04055">
    <property type="entry name" value="Radical_SAM"/>
    <property type="match status" value="1"/>
</dbReference>
<evidence type="ECO:0000256" key="3">
    <source>
        <dbReference type="ARBA" id="ARBA00022691"/>
    </source>
</evidence>
<dbReference type="GO" id="GO:0051539">
    <property type="term" value="F:4 iron, 4 sulfur cluster binding"/>
    <property type="evidence" value="ECO:0007669"/>
    <property type="project" value="InterPro"/>
</dbReference>
<keyword evidence="3" id="KW-0949">S-adenosyl-L-methionine</keyword>
<dbReference type="SUPFAM" id="SSF102114">
    <property type="entry name" value="Radical SAM enzymes"/>
    <property type="match status" value="1"/>
</dbReference>
<keyword evidence="4" id="KW-0479">Metal-binding</keyword>
<dbReference type="PANTHER" id="PTHR13932:SF5">
    <property type="entry name" value="RADICAL S-ADENOSYL METHIONINE DOMAIN-CONTAINING PROTEIN 1, MITOCHONDRIAL"/>
    <property type="match status" value="1"/>
</dbReference>
<reference evidence="9" key="1">
    <citation type="submission" date="2018-05" db="EMBL/GenBank/DDBJ databases">
        <authorList>
            <person name="Lanie J.A."/>
            <person name="Ng W.-L."/>
            <person name="Kazmierczak K.M."/>
            <person name="Andrzejewski T.M."/>
            <person name="Davidsen T.M."/>
            <person name="Wayne K.J."/>
            <person name="Tettelin H."/>
            <person name="Glass J.I."/>
            <person name="Rusch D."/>
            <person name="Podicherti R."/>
            <person name="Tsui H.-C.T."/>
            <person name="Winkler M.E."/>
        </authorList>
    </citation>
    <scope>NUCLEOTIDE SEQUENCE</scope>
</reference>
<keyword evidence="2" id="KW-0349">Heme</keyword>
<organism evidence="9">
    <name type="scientific">marine metagenome</name>
    <dbReference type="NCBI Taxonomy" id="408172"/>
    <lineage>
        <taxon>unclassified sequences</taxon>
        <taxon>metagenomes</taxon>
        <taxon>ecological metagenomes</taxon>
    </lineage>
</organism>
<sequence length="359" mass="41364">MYCDFYSIANREEVIPRFVKAIITEIERCEVDTSDWEIDTIFLGGGTPSLLESKYIESILKSIQTKYDLSSVTEFTLEANPGEASRDRLKEFRNLGINRLSMGVQSLEPDLLKFLTRIHSVEQVFETYDNARSIGFDNVNFDLIYSIPGQTWEVWERDINRIIDLQPNHISAYTLTLEKGTDLFKLVKDKKVRMPENEITGEWFLKTHQLMESNGYPSYEISNFSQPGFECRHNLHYWKIHPYLAFGPSAHGFDGTNRWNNSRSLDLFLQQIESGNSPISRTETLTEKDKLNELIGFGLRMNDGINLKKIPEIFQIQFGENLKIIEKKWEGCIINNENSISLTKTGMVFGDAIGVDLML</sequence>
<gene>
    <name evidence="9" type="ORF">METZ01_LOCUS124898</name>
</gene>
<dbReference type="InterPro" id="IPR034505">
    <property type="entry name" value="Coproporphyrinogen-III_oxidase"/>
</dbReference>
<name>A0A381Y4U8_9ZZZZ</name>
<evidence type="ECO:0000256" key="2">
    <source>
        <dbReference type="ARBA" id="ARBA00022617"/>
    </source>
</evidence>
<dbReference type="PROSITE" id="PS51918">
    <property type="entry name" value="RADICAL_SAM"/>
    <property type="match status" value="1"/>
</dbReference>